<dbReference type="RefSeq" id="XP_040628044.1">
    <property type="nucleotide sequence ID" value="XM_040773015.1"/>
</dbReference>
<keyword evidence="2" id="KW-1185">Reference proteome</keyword>
<dbReference type="HOGENOM" id="CLU_3106295_0_0_1"/>
<dbReference type="EMBL" id="JH795865">
    <property type="protein sequence ID" value="EJU01147.1"/>
    <property type="molecule type" value="Genomic_DNA"/>
</dbReference>
<evidence type="ECO:0000313" key="2">
    <source>
        <dbReference type="Proteomes" id="UP000030653"/>
    </source>
</evidence>
<sequence length="51" mass="5697">MNDPSGPPQSHDPLEESSSILLDSPRTRLQLVAFQIQDLNVQCRSQSLGQY</sequence>
<evidence type="ECO:0000313" key="1">
    <source>
        <dbReference type="EMBL" id="EJU01147.1"/>
    </source>
</evidence>
<gene>
    <name evidence="1" type="ORF">DACRYDRAFT_22917</name>
</gene>
<reference evidence="1 2" key="1">
    <citation type="journal article" date="2012" name="Science">
        <title>The Paleozoic origin of enzymatic lignin decomposition reconstructed from 31 fungal genomes.</title>
        <authorList>
            <person name="Floudas D."/>
            <person name="Binder M."/>
            <person name="Riley R."/>
            <person name="Barry K."/>
            <person name="Blanchette R.A."/>
            <person name="Henrissat B."/>
            <person name="Martinez A.T."/>
            <person name="Otillar R."/>
            <person name="Spatafora J.W."/>
            <person name="Yadav J.S."/>
            <person name="Aerts A."/>
            <person name="Benoit I."/>
            <person name="Boyd A."/>
            <person name="Carlson A."/>
            <person name="Copeland A."/>
            <person name="Coutinho P.M."/>
            <person name="de Vries R.P."/>
            <person name="Ferreira P."/>
            <person name="Findley K."/>
            <person name="Foster B."/>
            <person name="Gaskell J."/>
            <person name="Glotzer D."/>
            <person name="Gorecki P."/>
            <person name="Heitman J."/>
            <person name="Hesse C."/>
            <person name="Hori C."/>
            <person name="Igarashi K."/>
            <person name="Jurgens J.A."/>
            <person name="Kallen N."/>
            <person name="Kersten P."/>
            <person name="Kohler A."/>
            <person name="Kuees U."/>
            <person name="Kumar T.K.A."/>
            <person name="Kuo A."/>
            <person name="LaButti K."/>
            <person name="Larrondo L.F."/>
            <person name="Lindquist E."/>
            <person name="Ling A."/>
            <person name="Lombard V."/>
            <person name="Lucas S."/>
            <person name="Lundell T."/>
            <person name="Martin R."/>
            <person name="McLaughlin D.J."/>
            <person name="Morgenstern I."/>
            <person name="Morin E."/>
            <person name="Murat C."/>
            <person name="Nagy L.G."/>
            <person name="Nolan M."/>
            <person name="Ohm R.A."/>
            <person name="Patyshakuliyeva A."/>
            <person name="Rokas A."/>
            <person name="Ruiz-Duenas F.J."/>
            <person name="Sabat G."/>
            <person name="Salamov A."/>
            <person name="Samejima M."/>
            <person name="Schmutz J."/>
            <person name="Slot J.C."/>
            <person name="St John F."/>
            <person name="Stenlid J."/>
            <person name="Sun H."/>
            <person name="Sun S."/>
            <person name="Syed K."/>
            <person name="Tsang A."/>
            <person name="Wiebenga A."/>
            <person name="Young D."/>
            <person name="Pisabarro A."/>
            <person name="Eastwood D.C."/>
            <person name="Martin F."/>
            <person name="Cullen D."/>
            <person name="Grigoriev I.V."/>
            <person name="Hibbett D.S."/>
        </authorList>
    </citation>
    <scope>NUCLEOTIDE SEQUENCE [LARGE SCALE GENOMIC DNA]</scope>
    <source>
        <strain evidence="1 2">DJM-731 SS1</strain>
    </source>
</reference>
<organism evidence="1 2">
    <name type="scientific">Dacryopinax primogenitus (strain DJM 731)</name>
    <name type="common">Brown rot fungus</name>
    <dbReference type="NCBI Taxonomy" id="1858805"/>
    <lineage>
        <taxon>Eukaryota</taxon>
        <taxon>Fungi</taxon>
        <taxon>Dikarya</taxon>
        <taxon>Basidiomycota</taxon>
        <taxon>Agaricomycotina</taxon>
        <taxon>Dacrymycetes</taxon>
        <taxon>Dacrymycetales</taxon>
        <taxon>Dacrymycetaceae</taxon>
        <taxon>Dacryopinax</taxon>
    </lineage>
</organism>
<proteinExistence type="predicted"/>
<dbReference type="Proteomes" id="UP000030653">
    <property type="component" value="Unassembled WGS sequence"/>
</dbReference>
<protein>
    <submittedName>
        <fullName evidence="1">Uncharacterized protein</fullName>
    </submittedName>
</protein>
<accession>M5G5S6</accession>
<dbReference type="GeneID" id="63688077"/>
<dbReference type="AlphaFoldDB" id="M5G5S6"/>
<name>M5G5S6_DACPD</name>